<reference evidence="1" key="1">
    <citation type="submission" date="2019-03" db="EMBL/GenBank/DDBJ databases">
        <title>Lake Tanganyika Metagenome-Assembled Genomes (MAGs).</title>
        <authorList>
            <person name="Tran P."/>
        </authorList>
    </citation>
    <scope>NUCLEOTIDE SEQUENCE</scope>
    <source>
        <strain evidence="1">K_DeepCast_65m_m2_066</strain>
    </source>
</reference>
<gene>
    <name evidence="1" type="ORF">FJZ47_12900</name>
</gene>
<dbReference type="EMBL" id="VGLS01000383">
    <property type="protein sequence ID" value="MBM3224686.1"/>
    <property type="molecule type" value="Genomic_DNA"/>
</dbReference>
<feature type="non-terminal residue" evidence="1">
    <location>
        <position position="109"/>
    </location>
</feature>
<sequence length="109" mass="11974">MRQRLGPLGALQGGGNLRAIAYMLGLDYQQGNDIALGRNLEAVGLGTLLLVGQEITYLRLHPALAQAMWGTLPETQRRTAQATWAMLVRALIGFLYEQQCKDTRLAAHL</sequence>
<evidence type="ECO:0000313" key="2">
    <source>
        <dbReference type="Proteomes" id="UP000712673"/>
    </source>
</evidence>
<accession>A0A938B2X4</accession>
<dbReference type="AlphaFoldDB" id="A0A938B2X4"/>
<evidence type="ECO:0000313" key="1">
    <source>
        <dbReference type="EMBL" id="MBM3224686.1"/>
    </source>
</evidence>
<proteinExistence type="predicted"/>
<name>A0A938B2X4_UNCTE</name>
<protein>
    <submittedName>
        <fullName evidence="1">Uncharacterized protein</fullName>
    </submittedName>
</protein>
<organism evidence="1 2">
    <name type="scientific">Tectimicrobiota bacterium</name>
    <dbReference type="NCBI Taxonomy" id="2528274"/>
    <lineage>
        <taxon>Bacteria</taxon>
        <taxon>Pseudomonadati</taxon>
        <taxon>Nitrospinota/Tectimicrobiota group</taxon>
        <taxon>Candidatus Tectimicrobiota</taxon>
    </lineage>
</organism>
<comment type="caution">
    <text evidence="1">The sequence shown here is derived from an EMBL/GenBank/DDBJ whole genome shotgun (WGS) entry which is preliminary data.</text>
</comment>
<dbReference type="Proteomes" id="UP000712673">
    <property type="component" value="Unassembled WGS sequence"/>
</dbReference>